<accession>A0A8J2JJ46</accession>
<evidence type="ECO:0000256" key="2">
    <source>
        <dbReference type="SAM" id="SignalP"/>
    </source>
</evidence>
<name>A0A8J2JJ46_9HEXA</name>
<dbReference type="AlphaFoldDB" id="A0A8J2JJ46"/>
<dbReference type="Proteomes" id="UP000708208">
    <property type="component" value="Unassembled WGS sequence"/>
</dbReference>
<dbReference type="EMBL" id="CAJVCH010077622">
    <property type="protein sequence ID" value="CAG7721225.1"/>
    <property type="molecule type" value="Genomic_DNA"/>
</dbReference>
<keyword evidence="2" id="KW-0732">Signal</keyword>
<feature type="transmembrane region" description="Helical" evidence="1">
    <location>
        <begin position="35"/>
        <end position="59"/>
    </location>
</feature>
<feature type="non-terminal residue" evidence="3">
    <location>
        <position position="1"/>
    </location>
</feature>
<evidence type="ECO:0000256" key="1">
    <source>
        <dbReference type="SAM" id="Phobius"/>
    </source>
</evidence>
<proteinExistence type="predicted"/>
<protein>
    <submittedName>
        <fullName evidence="3">Uncharacterized protein</fullName>
    </submittedName>
</protein>
<keyword evidence="1" id="KW-0812">Transmembrane</keyword>
<feature type="chain" id="PRO_5035211377" evidence="2">
    <location>
        <begin position="20"/>
        <end position="75"/>
    </location>
</feature>
<comment type="caution">
    <text evidence="3">The sequence shown here is derived from an EMBL/GenBank/DDBJ whole genome shotgun (WGS) entry which is preliminary data.</text>
</comment>
<organism evidence="3 4">
    <name type="scientific">Allacma fusca</name>
    <dbReference type="NCBI Taxonomy" id="39272"/>
    <lineage>
        <taxon>Eukaryota</taxon>
        <taxon>Metazoa</taxon>
        <taxon>Ecdysozoa</taxon>
        <taxon>Arthropoda</taxon>
        <taxon>Hexapoda</taxon>
        <taxon>Collembola</taxon>
        <taxon>Symphypleona</taxon>
        <taxon>Sminthuridae</taxon>
        <taxon>Allacma</taxon>
    </lineage>
</organism>
<sequence>MIGWFQIIGFVQIIQPVLALTNPNLEDKTPDLTYALNIIKIVCLVVSFAMGIVLLVGLYRKNPGQLKSWIIFESL</sequence>
<keyword evidence="1" id="KW-0472">Membrane</keyword>
<evidence type="ECO:0000313" key="3">
    <source>
        <dbReference type="EMBL" id="CAG7721225.1"/>
    </source>
</evidence>
<keyword evidence="1" id="KW-1133">Transmembrane helix</keyword>
<keyword evidence="4" id="KW-1185">Reference proteome</keyword>
<gene>
    <name evidence="3" type="ORF">AFUS01_LOCUS10452</name>
</gene>
<feature type="signal peptide" evidence="2">
    <location>
        <begin position="1"/>
        <end position="19"/>
    </location>
</feature>
<evidence type="ECO:0000313" key="4">
    <source>
        <dbReference type="Proteomes" id="UP000708208"/>
    </source>
</evidence>
<reference evidence="3" key="1">
    <citation type="submission" date="2021-06" db="EMBL/GenBank/DDBJ databases">
        <authorList>
            <person name="Hodson N. C."/>
            <person name="Mongue J. A."/>
            <person name="Jaron S. K."/>
        </authorList>
    </citation>
    <scope>NUCLEOTIDE SEQUENCE</scope>
</reference>